<protein>
    <submittedName>
        <fullName evidence="2">Uncharacterized protein</fullName>
    </submittedName>
</protein>
<sequence length="122" mass="12761">MVPGGGPALPDPSMPVTLTDALARTAVRVLPTVLTGLRRVRPGLIVHGSACPWDAVAARELGVPAVSASTTLACHRRVPSPTRGSWGLPASATPRSVRSPRPPGPRERRPRPPEGPAPRRVP</sequence>
<evidence type="ECO:0000313" key="2">
    <source>
        <dbReference type="EMBL" id="MBB4899087.1"/>
    </source>
</evidence>
<dbReference type="AlphaFoldDB" id="A0A7W7PR04"/>
<proteinExistence type="predicted"/>
<feature type="region of interest" description="Disordered" evidence="1">
    <location>
        <begin position="77"/>
        <end position="122"/>
    </location>
</feature>
<accession>A0A7W7PR04</accession>
<gene>
    <name evidence="2" type="ORF">FHS37_003147</name>
</gene>
<comment type="caution">
    <text evidence="2">The sequence shown here is derived from an EMBL/GenBank/DDBJ whole genome shotgun (WGS) entry which is preliminary data.</text>
</comment>
<dbReference type="Gene3D" id="3.40.50.2000">
    <property type="entry name" value="Glycogen Phosphorylase B"/>
    <property type="match status" value="1"/>
</dbReference>
<keyword evidence="3" id="KW-1185">Reference proteome</keyword>
<dbReference type="EMBL" id="JACHJI010000005">
    <property type="protein sequence ID" value="MBB4899087.1"/>
    <property type="molecule type" value="Genomic_DNA"/>
</dbReference>
<dbReference type="SUPFAM" id="SSF53756">
    <property type="entry name" value="UDP-Glycosyltransferase/glycogen phosphorylase"/>
    <property type="match status" value="1"/>
</dbReference>
<organism evidence="2 3">
    <name type="scientific">Streptomyces griseomycini</name>
    <dbReference type="NCBI Taxonomy" id="66895"/>
    <lineage>
        <taxon>Bacteria</taxon>
        <taxon>Bacillati</taxon>
        <taxon>Actinomycetota</taxon>
        <taxon>Actinomycetes</taxon>
        <taxon>Kitasatosporales</taxon>
        <taxon>Streptomycetaceae</taxon>
        <taxon>Streptomyces</taxon>
    </lineage>
</organism>
<evidence type="ECO:0000313" key="3">
    <source>
        <dbReference type="Proteomes" id="UP000579523"/>
    </source>
</evidence>
<evidence type="ECO:0000256" key="1">
    <source>
        <dbReference type="SAM" id="MobiDB-lite"/>
    </source>
</evidence>
<name>A0A7W7PR04_9ACTN</name>
<dbReference type="Proteomes" id="UP000579523">
    <property type="component" value="Unassembled WGS sequence"/>
</dbReference>
<reference evidence="2 3" key="1">
    <citation type="submission" date="2020-08" db="EMBL/GenBank/DDBJ databases">
        <title>Genomic Encyclopedia of Type Strains, Phase III (KMG-III): the genomes of soil and plant-associated and newly described type strains.</title>
        <authorList>
            <person name="Whitman W."/>
        </authorList>
    </citation>
    <scope>NUCLEOTIDE SEQUENCE [LARGE SCALE GENOMIC DNA]</scope>
    <source>
        <strain evidence="2 3">CECT 3273</strain>
    </source>
</reference>